<feature type="region of interest" description="Disordered" evidence="1">
    <location>
        <begin position="740"/>
        <end position="877"/>
    </location>
</feature>
<feature type="compositionally biased region" description="Low complexity" evidence="1">
    <location>
        <begin position="805"/>
        <end position="819"/>
    </location>
</feature>
<dbReference type="Gene3D" id="2.60.120.200">
    <property type="match status" value="1"/>
</dbReference>
<dbReference type="AlphaFoldDB" id="A0A2V2VDZ6"/>
<sequence length="927" mass="98725">MLSRVAAVKAPRTHNRRRVTGSSGRRREGRESEPPRPNMSRRVFTSAVLLLVVVMMCCGSAAASAEEPSKRKFVWRDVKGGEGTVSSLRVPSLVGMNGDVFAVAEAQDMKKEEGDFTGIASELLEWTGEETRKELDKTKLKAQVLDECSSDKGKCASQIVAQASFEEGKKVYVARPTTVLQRSDIYMLAGIYNLDAADNTSAYWGLLLSRGNISPDEESKKRIHWNHIDALQSISNMQKEESLTDLIGGGGSGVKMNDGTLVFPVEGIKSNGAAGVTDTVSLVIYSLKDAASWKLSKGMSADGCSDPSVVEWEKGKKLMMMTACDDGRRRVYESVDKGESWTEALGTLSRVWGNKHTGPEKGVGSGLITAKIDNRDVMLVTLPVYPRNTENEGNGKGVLRLWLTDNTHIVDIGPVSEKEDDVTASSLLYESGDNNNEKLIALYEKKKGGDEESSYGMASVRLTAHLEKVKDVLKAWKEVDERVSQLCTTLIAQKVALTEIACGAGKITDGLVGFLSGNFSDDTWRDEYLGVNATVNNKGVAKKTDNGVQFTGRGAGAEWPVGSQGENQLYHFANYNFTLVATVSIDGEPTEGNIPVLGVKMAGDENPVLLGLSYDKEKKWMLLCDGGENKERSSTWEKGKKHQVAIVLRNGNQGTAYVDGERVGEDAQCELETTDSKETSHFYIGGDGDKTRKQEGVSVTVTNVLLYNRPLDSTELDAFNPNKAPISPQVPENAQGTLLQSSAGQPLSDPKLLNENKGVGGGSASTSAPSTVTTSTGKEQSAIQLSSETSPGGEKNVDGGSSSNDDQTVVTVGGDTVPGDGPPQTPAGTPATADANTPTATGKRKVEPAVTTGVSASSGEDGETAGGTDAQGEEGIHSQDREVNATALNSSLGNLSQGNNSDGGTMHGNGLLPSLLFLLGLWEFAAL</sequence>
<dbReference type="InterPro" id="IPR008377">
    <property type="entry name" value="Sialidase_trypan"/>
</dbReference>
<accession>A0A2V2VDZ6</accession>
<dbReference type="VEuPathDB" id="TriTrypDB:TCSYLVIO_006312"/>
<dbReference type="VEuPathDB" id="TriTrypDB:TcBrA4_0141300"/>
<feature type="domain" description="Trans-sialidase C-terminal" evidence="3">
    <location>
        <begin position="507"/>
        <end position="713"/>
    </location>
</feature>
<dbReference type="CDD" id="cd15482">
    <property type="entry name" value="Sialidase_non-viral"/>
    <property type="match status" value="1"/>
</dbReference>
<dbReference type="Gene3D" id="2.120.10.10">
    <property type="match status" value="1"/>
</dbReference>
<dbReference type="VEuPathDB" id="TriTrypDB:ECC02_009586"/>
<dbReference type="VEuPathDB" id="TriTrypDB:TcYC6_0137880"/>
<dbReference type="Pfam" id="PF22925">
    <property type="entry name" value="TS_C"/>
    <property type="match status" value="1"/>
</dbReference>
<reference evidence="4 5" key="1">
    <citation type="journal article" date="2018" name="Microb. Genom.">
        <title>Expanding an expanded genome: long-read sequencing of Trypanosoma cruzi.</title>
        <authorList>
            <person name="Berna L."/>
            <person name="Rodriguez M."/>
            <person name="Chiribao M.L."/>
            <person name="Parodi-Talice A."/>
            <person name="Pita S."/>
            <person name="Rijo G."/>
            <person name="Alvarez-Valin F."/>
            <person name="Robello C."/>
        </authorList>
    </citation>
    <scope>NUCLEOTIDE SEQUENCE [LARGE SCALE GENOMIC DNA]</scope>
    <source>
        <strain evidence="4 5">Dm28c</strain>
    </source>
</reference>
<dbReference type="VEuPathDB" id="TriTrypDB:TcCLB.508753.20"/>
<dbReference type="VEuPathDB" id="TriTrypDB:TCSYLVIO_008101"/>
<dbReference type="VEuPathDB" id="TriTrypDB:TcCL_Unassigned00054"/>
<dbReference type="EMBL" id="PRFA01000032">
    <property type="protein sequence ID" value="PWU93338.1"/>
    <property type="molecule type" value="Genomic_DNA"/>
</dbReference>
<dbReference type="VEuPathDB" id="TriTrypDB:Tc_MARK_916"/>
<organism evidence="4 5">
    <name type="scientific">Trypanosoma cruzi</name>
    <dbReference type="NCBI Taxonomy" id="5693"/>
    <lineage>
        <taxon>Eukaryota</taxon>
        <taxon>Discoba</taxon>
        <taxon>Euglenozoa</taxon>
        <taxon>Kinetoplastea</taxon>
        <taxon>Metakinetoplastina</taxon>
        <taxon>Trypanosomatida</taxon>
        <taxon>Trypanosomatidae</taxon>
        <taxon>Trypanosoma</taxon>
        <taxon>Schizotrypanum</taxon>
    </lineage>
</organism>
<dbReference type="VEuPathDB" id="TriTrypDB:C3747_129g135"/>
<dbReference type="InterPro" id="IPR021287">
    <property type="entry name" value="Trans-sialidase_CS"/>
</dbReference>
<dbReference type="VEuPathDB" id="TriTrypDB:TcCLB.510275.350"/>
<dbReference type="VEuPathDB" id="TriTrypDB:C4B63_32g187"/>
<dbReference type="VEuPathDB" id="TriTrypDB:TcG_12528"/>
<feature type="compositionally biased region" description="Low complexity" evidence="1">
    <location>
        <begin position="764"/>
        <end position="777"/>
    </location>
</feature>
<dbReference type="InterPro" id="IPR036278">
    <property type="entry name" value="Sialidase_sf"/>
</dbReference>
<comment type="caution">
    <text evidence="4">The sequence shown here is derived from an EMBL/GenBank/DDBJ whole genome shotgun (WGS) entry which is preliminary data.</text>
</comment>
<evidence type="ECO:0000259" key="3">
    <source>
        <dbReference type="Pfam" id="PF22925"/>
    </source>
</evidence>
<dbReference type="Proteomes" id="UP000246121">
    <property type="component" value="Unassembled WGS sequence"/>
</dbReference>
<evidence type="ECO:0000259" key="2">
    <source>
        <dbReference type="Pfam" id="PF13859"/>
    </source>
</evidence>
<protein>
    <submittedName>
        <fullName evidence="4">Putative trans-sialidase, Group V</fullName>
    </submittedName>
</protein>
<dbReference type="VEuPathDB" id="TriTrypDB:TcCLB.510625.40"/>
<gene>
    <name evidence="4" type="ORF">C4B63_32g187</name>
</gene>
<feature type="compositionally biased region" description="Basic and acidic residues" evidence="1">
    <location>
        <begin position="25"/>
        <end position="34"/>
    </location>
</feature>
<feature type="domain" description="Sialidase" evidence="2">
    <location>
        <begin position="90"/>
        <end position="444"/>
    </location>
</feature>
<dbReference type="VEuPathDB" id="TriTrypDB:TcYC6_0159360"/>
<evidence type="ECO:0000313" key="5">
    <source>
        <dbReference type="Proteomes" id="UP000246121"/>
    </source>
</evidence>
<dbReference type="VEuPathDB" id="TriTrypDB:BCY84_21299"/>
<dbReference type="GO" id="GO:0004308">
    <property type="term" value="F:exo-alpha-sialidase activity"/>
    <property type="evidence" value="ECO:0007669"/>
    <property type="project" value="InterPro"/>
</dbReference>
<dbReference type="SUPFAM" id="SSF49899">
    <property type="entry name" value="Concanavalin A-like lectins/glucanases"/>
    <property type="match status" value="1"/>
</dbReference>
<dbReference type="PRINTS" id="PR01803">
    <property type="entry name" value="TCSIALIDASE"/>
</dbReference>
<name>A0A2V2VDZ6_TRYCR</name>
<feature type="compositionally biased region" description="Low complexity" evidence="1">
    <location>
        <begin position="826"/>
        <end position="841"/>
    </location>
</feature>
<dbReference type="SUPFAM" id="SSF50939">
    <property type="entry name" value="Sialidases"/>
    <property type="match status" value="1"/>
</dbReference>
<dbReference type="VEuPathDB" id="TriTrypDB:Tc_MARK_5648"/>
<dbReference type="InterPro" id="IPR011040">
    <property type="entry name" value="Sialidase"/>
</dbReference>
<feature type="compositionally biased region" description="Polar residues" evidence="1">
    <location>
        <begin position="778"/>
        <end position="790"/>
    </location>
</feature>
<dbReference type="InterPro" id="IPR055239">
    <property type="entry name" value="TS_C"/>
</dbReference>
<evidence type="ECO:0000256" key="1">
    <source>
        <dbReference type="SAM" id="MobiDB-lite"/>
    </source>
</evidence>
<dbReference type="InterPro" id="IPR013320">
    <property type="entry name" value="ConA-like_dom_sf"/>
</dbReference>
<proteinExistence type="predicted"/>
<dbReference type="VEuPathDB" id="TriTrypDB:TCDM_11887"/>
<dbReference type="Pfam" id="PF13859">
    <property type="entry name" value="BNR_3"/>
    <property type="match status" value="1"/>
</dbReference>
<evidence type="ECO:0000313" key="4">
    <source>
        <dbReference type="EMBL" id="PWU93338.1"/>
    </source>
</evidence>
<dbReference type="Pfam" id="PF11052">
    <property type="entry name" value="Tr-sialidase_C"/>
    <property type="match status" value="1"/>
</dbReference>
<feature type="region of interest" description="Disordered" evidence="1">
    <location>
        <begin position="1"/>
        <end position="40"/>
    </location>
</feature>
<dbReference type="VEuPathDB" id="TriTrypDB:TcCL_NonESM11294"/>